<dbReference type="PANTHER" id="PTHR41521">
    <property type="match status" value="1"/>
</dbReference>
<gene>
    <name evidence="2" type="ORF">EWH08_13670</name>
</gene>
<dbReference type="Proteomes" id="UP000292734">
    <property type="component" value="Unassembled WGS sequence"/>
</dbReference>
<dbReference type="AlphaFoldDB" id="A0A4Q4J2J9"/>
<feature type="domain" description="DUF1330" evidence="1">
    <location>
        <begin position="3"/>
        <end position="92"/>
    </location>
</feature>
<dbReference type="Pfam" id="PF07045">
    <property type="entry name" value="DUF1330"/>
    <property type="match status" value="1"/>
</dbReference>
<dbReference type="EMBL" id="SEOM01000005">
    <property type="protein sequence ID" value="RYM00289.1"/>
    <property type="molecule type" value="Genomic_DNA"/>
</dbReference>
<dbReference type="InterPro" id="IPR011008">
    <property type="entry name" value="Dimeric_a/b-barrel"/>
</dbReference>
<organism evidence="2 3">
    <name type="scientific">Sphingobium indicum</name>
    <dbReference type="NCBI Taxonomy" id="332055"/>
    <lineage>
        <taxon>Bacteria</taxon>
        <taxon>Pseudomonadati</taxon>
        <taxon>Pseudomonadota</taxon>
        <taxon>Alphaproteobacteria</taxon>
        <taxon>Sphingomonadales</taxon>
        <taxon>Sphingomonadaceae</taxon>
        <taxon>Sphingobium</taxon>
    </lineage>
</organism>
<protein>
    <submittedName>
        <fullName evidence="2">DUF1330 domain-containing protein</fullName>
    </submittedName>
</protein>
<dbReference type="InterPro" id="IPR010753">
    <property type="entry name" value="DUF1330"/>
</dbReference>
<evidence type="ECO:0000259" key="1">
    <source>
        <dbReference type="Pfam" id="PF07045"/>
    </source>
</evidence>
<proteinExistence type="predicted"/>
<evidence type="ECO:0000313" key="2">
    <source>
        <dbReference type="EMBL" id="RYM00289.1"/>
    </source>
</evidence>
<reference evidence="2 3" key="1">
    <citation type="submission" date="2019-02" db="EMBL/GenBank/DDBJ databases">
        <authorList>
            <person name="Feng G."/>
        </authorList>
    </citation>
    <scope>NUCLEOTIDE SEQUENCE [LARGE SCALE GENOMIC DNA]</scope>
    <source>
        <strain evidence="2 3">DSM 26779</strain>
    </source>
</reference>
<accession>A0A4Q4J2J9</accession>
<evidence type="ECO:0000313" key="3">
    <source>
        <dbReference type="Proteomes" id="UP000292734"/>
    </source>
</evidence>
<dbReference type="SUPFAM" id="SSF54909">
    <property type="entry name" value="Dimeric alpha+beta barrel"/>
    <property type="match status" value="1"/>
</dbReference>
<sequence length="95" mass="10698">MAVYTVAQVKINDGEIYEKYRERFGAVLQQYDGRLVAADDNPVVQEGQWSYEKIVILEFADLDAFNAFADSESYREIAAHRHAGADSLILVAKGR</sequence>
<dbReference type="RefSeq" id="WP_020820202.1">
    <property type="nucleotide sequence ID" value="NZ_JACBZE010000006.1"/>
</dbReference>
<dbReference type="Gene3D" id="3.30.70.100">
    <property type="match status" value="1"/>
</dbReference>
<name>A0A4Q4J2J9_9SPHN</name>
<dbReference type="PANTHER" id="PTHR41521:SF4">
    <property type="entry name" value="BLR0684 PROTEIN"/>
    <property type="match status" value="1"/>
</dbReference>
<comment type="caution">
    <text evidence="2">The sequence shown here is derived from an EMBL/GenBank/DDBJ whole genome shotgun (WGS) entry which is preliminary data.</text>
</comment>